<dbReference type="EMBL" id="RJTW01000005">
    <property type="protein sequence ID" value="ROH92370.1"/>
    <property type="molecule type" value="Genomic_DNA"/>
</dbReference>
<protein>
    <submittedName>
        <fullName evidence="1">DUF4145 domain-containing protein</fullName>
    </submittedName>
</protein>
<sequence length="248" mass="28686">MKLEAFAHQINDFENLTAGQKIDYFVYYHTSILGNEGCSAKDIESYFNELKISKYSNIPQYLKNNSKKVKGKTVKFILQKGLYHLERTKKNEIDGLMNVPKIIAPTSSYFPLELFDNTRDYLKTIAKQAASCYDQGLYDACSVMTRKLLEVLIIESFERFKISSKIKNGSSGHFYFLSDLIDHFRAETAWNIGRNAKDSLTSLKKMGDMSAHNRRYSAKKSDVDKLKDDLRIVLEELIQLIDYPNWKK</sequence>
<keyword evidence="2" id="KW-1185">Reference proteome</keyword>
<gene>
    <name evidence="1" type="ORF">EGI15_08995</name>
</gene>
<proteinExistence type="predicted"/>
<evidence type="ECO:0000313" key="2">
    <source>
        <dbReference type="Proteomes" id="UP000281899"/>
    </source>
</evidence>
<accession>A0ABX9X8M5</accession>
<dbReference type="RefSeq" id="WP_123278529.1">
    <property type="nucleotide sequence ID" value="NZ_JALRGU010000137.1"/>
</dbReference>
<reference evidence="1 2" key="1">
    <citation type="submission" date="2018-11" db="EMBL/GenBank/DDBJ databases">
        <title>Proposal to divide the Flavobacteriaceae and reorganize its genera based on Amino Acid Identity values calculated from whole genome sequences.</title>
        <authorList>
            <person name="Nicholson A.C."/>
            <person name="Gulvik C.A."/>
            <person name="Whitney A.M."/>
            <person name="Humrighouse B.W."/>
            <person name="Bell M."/>
            <person name="Holmes B."/>
            <person name="Steigerwalt A."/>
            <person name="Villarma A."/>
            <person name="Sheth M."/>
            <person name="Batra D."/>
            <person name="Pryor J."/>
            <person name="Bernardet J.-F."/>
            <person name="Hugo C."/>
            <person name="Kampfer P."/>
            <person name="Newman J."/>
            <person name="Mcquiston J.R."/>
        </authorList>
    </citation>
    <scope>NUCLEOTIDE SEQUENCE [LARGE SCALE GENOMIC DNA]</scope>
    <source>
        <strain evidence="1 2">G0235</strain>
    </source>
</reference>
<comment type="caution">
    <text evidence="1">The sequence shown here is derived from an EMBL/GenBank/DDBJ whole genome shotgun (WGS) entry which is preliminary data.</text>
</comment>
<evidence type="ECO:0000313" key="1">
    <source>
        <dbReference type="EMBL" id="ROH92370.1"/>
    </source>
</evidence>
<name>A0ABX9X8M5_9FLAO</name>
<organism evidence="1 2">
    <name type="scientific">Chryseobacterium cucumeris</name>
    <dbReference type="NCBI Taxonomy" id="1813611"/>
    <lineage>
        <taxon>Bacteria</taxon>
        <taxon>Pseudomonadati</taxon>
        <taxon>Bacteroidota</taxon>
        <taxon>Flavobacteriia</taxon>
        <taxon>Flavobacteriales</taxon>
        <taxon>Weeksellaceae</taxon>
        <taxon>Chryseobacterium group</taxon>
        <taxon>Chryseobacterium</taxon>
    </lineage>
</organism>
<dbReference type="GeneID" id="301712806"/>
<dbReference type="Proteomes" id="UP000281899">
    <property type="component" value="Unassembled WGS sequence"/>
</dbReference>